<evidence type="ECO:0000313" key="2">
    <source>
        <dbReference type="EMBL" id="SFE33090.1"/>
    </source>
</evidence>
<name>A0A1I1ZRP6_9ACTN</name>
<dbReference type="RefSeq" id="WP_093712147.1">
    <property type="nucleotide sequence ID" value="NZ_FONG01000002.1"/>
</dbReference>
<reference evidence="2 3" key="1">
    <citation type="submission" date="2016-10" db="EMBL/GenBank/DDBJ databases">
        <authorList>
            <person name="de Groot N.N."/>
        </authorList>
    </citation>
    <scope>NUCLEOTIDE SEQUENCE [LARGE SCALE GENOMIC DNA]</scope>
    <source>
        <strain evidence="2 3">CGMCC 4.3510</strain>
    </source>
</reference>
<evidence type="ECO:0000313" key="3">
    <source>
        <dbReference type="Proteomes" id="UP000199323"/>
    </source>
</evidence>
<dbReference type="AlphaFoldDB" id="A0A1I1ZRP6"/>
<dbReference type="EMBL" id="FONG01000002">
    <property type="protein sequence ID" value="SFE33090.1"/>
    <property type="molecule type" value="Genomic_DNA"/>
</dbReference>
<dbReference type="STRING" id="380248.SAMN05216251_102513"/>
<feature type="compositionally biased region" description="Acidic residues" evidence="1">
    <location>
        <begin position="366"/>
        <end position="375"/>
    </location>
</feature>
<accession>A0A1I1ZRP6</accession>
<gene>
    <name evidence="2" type="ORF">SAMN05216251_102513</name>
</gene>
<proteinExistence type="predicted"/>
<protein>
    <submittedName>
        <fullName evidence="2">Uncharacterized protein</fullName>
    </submittedName>
</protein>
<feature type="compositionally biased region" description="Polar residues" evidence="1">
    <location>
        <begin position="409"/>
        <end position="418"/>
    </location>
</feature>
<feature type="region of interest" description="Disordered" evidence="1">
    <location>
        <begin position="359"/>
        <end position="393"/>
    </location>
</feature>
<sequence length="546" mass="60201">MGKASRKKKAREAASAALEGVAVDSEARGQGEEAMVRLLRSNQPGRLSLAGAYVHGYVALWQAQQETEPYWFQEIDPLDALFLGTAWPRRFRDGIEFANARDAWLRLLRGTVHEKGVQRFVREAVLASEELGLPVDDYELMLALIGRLEAAGLDQRRLPRRLLPEESLQGCRAVFGLSADVQLPEPLGTAKKQIRRFWNTTAEESRVDDTPCSVLRSGLHRFAELGLPTEEMSVLLLPALYAALLAKPAEHLAEDLSDHAVAWALAQDEASTLVPVLDILLAAPALELSTTDALGRLFAVPAFTEPIPSSALLWTSSPGLALPRLAFELGIPKVSTLDTEITPDLLDWVGTRNRMHLSAAAREDADPLDEPDEPESAISTPEETSGGWEERREAVRRAVEDKVRKKATETTAAYKQSDSGVERVWNADGSSVVRFSPDTAQGRETQEALMAQLVAFREKFGREPEPHDPLFFDPDEDVPVPLTKEFFDNALLEMAERAAETGIDPALILASRDVGYMVTEENQSMFTMAEVFTFSRAVARHRKAAG</sequence>
<organism evidence="2 3">
    <name type="scientific">Actinacidiphila alni</name>
    <dbReference type="NCBI Taxonomy" id="380248"/>
    <lineage>
        <taxon>Bacteria</taxon>
        <taxon>Bacillati</taxon>
        <taxon>Actinomycetota</taxon>
        <taxon>Actinomycetes</taxon>
        <taxon>Kitasatosporales</taxon>
        <taxon>Streptomycetaceae</taxon>
        <taxon>Actinacidiphila</taxon>
    </lineage>
</organism>
<feature type="region of interest" description="Disordered" evidence="1">
    <location>
        <begin position="399"/>
        <end position="418"/>
    </location>
</feature>
<feature type="compositionally biased region" description="Basic and acidic residues" evidence="1">
    <location>
        <begin position="399"/>
        <end position="408"/>
    </location>
</feature>
<evidence type="ECO:0000256" key="1">
    <source>
        <dbReference type="SAM" id="MobiDB-lite"/>
    </source>
</evidence>
<dbReference type="OrthoDB" id="3368023at2"/>
<keyword evidence="3" id="KW-1185">Reference proteome</keyword>
<dbReference type="Proteomes" id="UP000199323">
    <property type="component" value="Unassembled WGS sequence"/>
</dbReference>